<proteinExistence type="predicted"/>
<gene>
    <name evidence="2" type="ORF">BSTOLATCC_MIC3416</name>
</gene>
<keyword evidence="1" id="KW-0812">Transmembrane</keyword>
<evidence type="ECO:0000313" key="3">
    <source>
        <dbReference type="Proteomes" id="UP001162131"/>
    </source>
</evidence>
<name>A0AAU9ICU9_9CILI</name>
<dbReference type="Proteomes" id="UP001162131">
    <property type="component" value="Unassembled WGS sequence"/>
</dbReference>
<organism evidence="2 3">
    <name type="scientific">Blepharisma stoltei</name>
    <dbReference type="NCBI Taxonomy" id="1481888"/>
    <lineage>
        <taxon>Eukaryota</taxon>
        <taxon>Sar</taxon>
        <taxon>Alveolata</taxon>
        <taxon>Ciliophora</taxon>
        <taxon>Postciliodesmatophora</taxon>
        <taxon>Heterotrichea</taxon>
        <taxon>Heterotrichida</taxon>
        <taxon>Blepharismidae</taxon>
        <taxon>Blepharisma</taxon>
    </lineage>
</organism>
<protein>
    <submittedName>
        <fullName evidence="2">Uncharacterized protein</fullName>
    </submittedName>
</protein>
<evidence type="ECO:0000313" key="2">
    <source>
        <dbReference type="EMBL" id="CAG9311122.1"/>
    </source>
</evidence>
<feature type="transmembrane region" description="Helical" evidence="1">
    <location>
        <begin position="33"/>
        <end position="61"/>
    </location>
</feature>
<dbReference type="EMBL" id="CAJZBQ010000004">
    <property type="protein sequence ID" value="CAG9311122.1"/>
    <property type="molecule type" value="Genomic_DNA"/>
</dbReference>
<keyword evidence="1" id="KW-0472">Membrane</keyword>
<dbReference type="AlphaFoldDB" id="A0AAU9ICU9"/>
<keyword evidence="3" id="KW-1185">Reference proteome</keyword>
<keyword evidence="1" id="KW-1133">Transmembrane helix</keyword>
<evidence type="ECO:0000256" key="1">
    <source>
        <dbReference type="SAM" id="Phobius"/>
    </source>
</evidence>
<sequence length="71" mass="8613">MIIFQKWNFNSTAKFHYLSTLSLKNHKHYKRQLVYISLLYCINMKLEMIIYIVAINIWIVILANEVYCNEL</sequence>
<reference evidence="2" key="1">
    <citation type="submission" date="2021-09" db="EMBL/GenBank/DDBJ databases">
        <authorList>
            <consortium name="AG Swart"/>
            <person name="Singh M."/>
            <person name="Singh A."/>
            <person name="Seah K."/>
            <person name="Emmerich C."/>
        </authorList>
    </citation>
    <scope>NUCLEOTIDE SEQUENCE</scope>
    <source>
        <strain evidence="2">ATCC30299</strain>
    </source>
</reference>
<comment type="caution">
    <text evidence="2">The sequence shown here is derived from an EMBL/GenBank/DDBJ whole genome shotgun (WGS) entry which is preliminary data.</text>
</comment>
<accession>A0AAU9ICU9</accession>